<dbReference type="EMBL" id="KN275964">
    <property type="protein sequence ID" value="KGM91805.1"/>
    <property type="molecule type" value="Genomic_DNA"/>
</dbReference>
<dbReference type="AlphaFoldDB" id="A0A0A0HWN7"/>
<reference evidence="2 3" key="1">
    <citation type="journal article" date="2011" name="PLoS Genet.">
        <title>Comparative genomic analysis of human fungal pathogens causing paracoccidioidomycosis.</title>
        <authorList>
            <person name="Desjardins C.A."/>
            <person name="Champion M.D."/>
            <person name="Holder J.W."/>
            <person name="Muszewska A."/>
            <person name="Goldberg J."/>
            <person name="Bailao A.M."/>
            <person name="Brigido M.M."/>
            <person name="Ferreira M.E."/>
            <person name="Garcia A.M."/>
            <person name="Grynberg M."/>
            <person name="Gujja S."/>
            <person name="Heiman D.I."/>
            <person name="Henn M.R."/>
            <person name="Kodira C.D."/>
            <person name="Leon-Narvaez H."/>
            <person name="Longo L.V."/>
            <person name="Ma L.J."/>
            <person name="Malavazi I."/>
            <person name="Matsuo A.L."/>
            <person name="Morais F.V."/>
            <person name="Pereira M."/>
            <person name="Rodriguez-Brito S."/>
            <person name="Sakthikumar S."/>
            <person name="Salem-Izacc S.M."/>
            <person name="Sykes S.M."/>
            <person name="Teixeira M.M."/>
            <person name="Vallejo M.C."/>
            <person name="Walter M.E."/>
            <person name="Yandava C."/>
            <person name="Young S."/>
            <person name="Zeng Q."/>
            <person name="Zucker J."/>
            <person name="Felipe M.S."/>
            <person name="Goldman G.H."/>
            <person name="Haas B.J."/>
            <person name="McEwen J.G."/>
            <person name="Nino-Vega G."/>
            <person name="Puccia R."/>
            <person name="San-Blas G."/>
            <person name="Soares C.M."/>
            <person name="Birren B.W."/>
            <person name="Cuomo C.A."/>
        </authorList>
    </citation>
    <scope>NUCLEOTIDE SEQUENCE [LARGE SCALE GENOMIC DNA]</scope>
    <source>
        <strain evidence="2 3">Pb18</strain>
    </source>
</reference>
<gene>
    <name evidence="2" type="ORF">PADG_12121</name>
</gene>
<dbReference type="RefSeq" id="XP_010761978.1">
    <property type="nucleotide sequence ID" value="XM_010763676.1"/>
</dbReference>
<dbReference type="GeneID" id="22588018"/>
<evidence type="ECO:0000313" key="3">
    <source>
        <dbReference type="Proteomes" id="UP000001628"/>
    </source>
</evidence>
<feature type="region of interest" description="Disordered" evidence="1">
    <location>
        <begin position="154"/>
        <end position="189"/>
    </location>
</feature>
<organism evidence="2 3">
    <name type="scientific">Paracoccidioides brasiliensis (strain Pb18)</name>
    <dbReference type="NCBI Taxonomy" id="502780"/>
    <lineage>
        <taxon>Eukaryota</taxon>
        <taxon>Fungi</taxon>
        <taxon>Dikarya</taxon>
        <taxon>Ascomycota</taxon>
        <taxon>Pezizomycotina</taxon>
        <taxon>Eurotiomycetes</taxon>
        <taxon>Eurotiomycetidae</taxon>
        <taxon>Onygenales</taxon>
        <taxon>Ajellomycetaceae</taxon>
        <taxon>Paracoccidioides</taxon>
    </lineage>
</organism>
<feature type="compositionally biased region" description="Basic and acidic residues" evidence="1">
    <location>
        <begin position="157"/>
        <end position="169"/>
    </location>
</feature>
<accession>A0A0A0HWN7</accession>
<dbReference type="InParanoid" id="A0A0A0HWN7"/>
<protein>
    <submittedName>
        <fullName evidence="2">Uncharacterized protein</fullName>
    </submittedName>
</protein>
<dbReference type="Proteomes" id="UP000001628">
    <property type="component" value="Unassembled WGS sequence"/>
</dbReference>
<sequence length="189" mass="20903">MAIIHTSSANSPRTIDTRHTVAPARGMKMRKLTFMILLSPGSSTQPVFCPLSLGEVLNDGLYGRADIVDNLSTVQERQLSAVRAHVCPHIPRMTPMGTHMSVEKQSLQALESLHAARIIRRDWSTLLLFFFSYHQLSFVKEVVVGPDNIPDMLPTDKSVHNSLDKDKPQSKTTSLNPGGYFSYPGSAND</sequence>
<evidence type="ECO:0000313" key="2">
    <source>
        <dbReference type="EMBL" id="KGM91805.1"/>
    </source>
</evidence>
<proteinExistence type="predicted"/>
<dbReference type="KEGG" id="pbn:PADG_12121"/>
<name>A0A0A0HWN7_PARBD</name>
<keyword evidence="3" id="KW-1185">Reference proteome</keyword>
<dbReference type="HOGENOM" id="CLU_1434847_0_0_1"/>
<evidence type="ECO:0000256" key="1">
    <source>
        <dbReference type="SAM" id="MobiDB-lite"/>
    </source>
</evidence>
<dbReference type="VEuPathDB" id="FungiDB:PADG_12121"/>